<proteinExistence type="predicted"/>
<protein>
    <submittedName>
        <fullName evidence="1">Uncharacterized protein</fullName>
    </submittedName>
</protein>
<evidence type="ECO:0000313" key="2">
    <source>
        <dbReference type="Proteomes" id="UP000035963"/>
    </source>
</evidence>
<gene>
    <name evidence="1" type="ORF">EOS_41175</name>
</gene>
<accession>A0A0J1CIW4</accession>
<comment type="caution">
    <text evidence="1">The sequence shown here is derived from an EMBL/GenBank/DDBJ whole genome shotgun (WGS) entry which is preliminary data.</text>
</comment>
<dbReference type="OrthoDB" id="9134659at2"/>
<reference evidence="1 2" key="1">
    <citation type="journal article" date="2015" name="Genome Announc.">
        <title>Draft Genome Sequence of Burkholderia sp. Strain PML1(12), an Ectomycorrhizosphere-Inhabiting Bacterium with Effective Mineral-Weathering Ability.</title>
        <authorList>
            <person name="Uroz S."/>
            <person name="Oger P."/>
        </authorList>
    </citation>
    <scope>NUCLEOTIDE SEQUENCE [LARGE SCALE GENOMIC DNA]</scope>
    <source>
        <strain evidence="2">PML1(12)</strain>
    </source>
</reference>
<dbReference type="AlphaFoldDB" id="A0A0J1CIW4"/>
<sequence>MTNRERFLALLADSSVTQVESAGLIAEQTQRPCSARTVRSWIASPETPSARPCPDWAIEALERRLKKLKKVVA</sequence>
<keyword evidence="2" id="KW-1185">Reference proteome</keyword>
<organism evidence="1 2">
    <name type="scientific">Caballeronia mineralivorans PML1(12)</name>
    <dbReference type="NCBI Taxonomy" id="908627"/>
    <lineage>
        <taxon>Bacteria</taxon>
        <taxon>Pseudomonadati</taxon>
        <taxon>Pseudomonadota</taxon>
        <taxon>Betaproteobacteria</taxon>
        <taxon>Burkholderiales</taxon>
        <taxon>Burkholderiaceae</taxon>
        <taxon>Caballeronia</taxon>
    </lineage>
</organism>
<evidence type="ECO:0000313" key="1">
    <source>
        <dbReference type="EMBL" id="KLU20534.1"/>
    </source>
</evidence>
<dbReference type="EMBL" id="AEJF01000251">
    <property type="protein sequence ID" value="KLU20534.1"/>
    <property type="molecule type" value="Genomic_DNA"/>
</dbReference>
<dbReference type="PATRIC" id="fig|908627.4.peg.9252"/>
<dbReference type="Proteomes" id="UP000035963">
    <property type="component" value="Unassembled WGS sequence"/>
</dbReference>
<name>A0A0J1CIW4_9BURK</name>